<dbReference type="RefSeq" id="WP_378264126.1">
    <property type="nucleotide sequence ID" value="NZ_JBHUKR010000006.1"/>
</dbReference>
<dbReference type="EMBL" id="JBHUKR010000006">
    <property type="protein sequence ID" value="MFD2416906.1"/>
    <property type="molecule type" value="Genomic_DNA"/>
</dbReference>
<dbReference type="Proteomes" id="UP001597417">
    <property type="component" value="Unassembled WGS sequence"/>
</dbReference>
<protein>
    <submittedName>
        <fullName evidence="1">Uncharacterized protein</fullName>
    </submittedName>
</protein>
<evidence type="ECO:0000313" key="1">
    <source>
        <dbReference type="EMBL" id="MFD2416906.1"/>
    </source>
</evidence>
<sequence length="103" mass="11304">MMRHRAQFLPDLAMYIECRPNPCPGRRATLLRPGTRVTAPVYSGDDHTGYAPGTVVSCDEIDRMVTVAYDEPRCGESGFPVTGVIAYAISVSGWSPVDSMPRR</sequence>
<gene>
    <name evidence="1" type="ORF">ACFSXZ_11290</name>
</gene>
<organism evidence="1 2">
    <name type="scientific">Amycolatopsis pigmentata</name>
    <dbReference type="NCBI Taxonomy" id="450801"/>
    <lineage>
        <taxon>Bacteria</taxon>
        <taxon>Bacillati</taxon>
        <taxon>Actinomycetota</taxon>
        <taxon>Actinomycetes</taxon>
        <taxon>Pseudonocardiales</taxon>
        <taxon>Pseudonocardiaceae</taxon>
        <taxon>Amycolatopsis</taxon>
    </lineage>
</organism>
<reference evidence="2" key="1">
    <citation type="journal article" date="2019" name="Int. J. Syst. Evol. Microbiol.">
        <title>The Global Catalogue of Microorganisms (GCM) 10K type strain sequencing project: providing services to taxonomists for standard genome sequencing and annotation.</title>
        <authorList>
            <consortium name="The Broad Institute Genomics Platform"/>
            <consortium name="The Broad Institute Genome Sequencing Center for Infectious Disease"/>
            <person name="Wu L."/>
            <person name="Ma J."/>
        </authorList>
    </citation>
    <scope>NUCLEOTIDE SEQUENCE [LARGE SCALE GENOMIC DNA]</scope>
    <source>
        <strain evidence="2">CGMCC 4.7645</strain>
    </source>
</reference>
<accession>A0ABW5FSA0</accession>
<keyword evidence="2" id="KW-1185">Reference proteome</keyword>
<name>A0ABW5FSA0_9PSEU</name>
<comment type="caution">
    <text evidence="1">The sequence shown here is derived from an EMBL/GenBank/DDBJ whole genome shotgun (WGS) entry which is preliminary data.</text>
</comment>
<proteinExistence type="predicted"/>
<evidence type="ECO:0000313" key="2">
    <source>
        <dbReference type="Proteomes" id="UP001597417"/>
    </source>
</evidence>